<dbReference type="AlphaFoldDB" id="A0A1Q3CSG2"/>
<reference evidence="2" key="1">
    <citation type="submission" date="2016-04" db="EMBL/GenBank/DDBJ databases">
        <title>Cephalotus genome sequencing.</title>
        <authorList>
            <person name="Fukushima K."/>
            <person name="Hasebe M."/>
            <person name="Fang X."/>
        </authorList>
    </citation>
    <scope>NUCLEOTIDE SEQUENCE [LARGE SCALE GENOMIC DNA]</scope>
    <source>
        <strain evidence="2">cv. St1</strain>
    </source>
</reference>
<name>A0A1Q3CSG2_CEPFO</name>
<dbReference type="PANTHER" id="PTHR33710:SF71">
    <property type="entry name" value="ENDONUCLEASE_EXONUCLEASE_PHOSPHATASE DOMAIN-CONTAINING PROTEIN"/>
    <property type="match status" value="1"/>
</dbReference>
<gene>
    <name evidence="1" type="ORF">CFOL_v3_26454</name>
</gene>
<protein>
    <recommendedName>
        <fullName evidence="3">Exo_endo_phos domain-containing protein</fullName>
    </recommendedName>
</protein>
<dbReference type="Gene3D" id="3.60.10.10">
    <property type="entry name" value="Endonuclease/exonuclease/phosphatase"/>
    <property type="match status" value="1"/>
</dbReference>
<dbReference type="Proteomes" id="UP000187406">
    <property type="component" value="Unassembled WGS sequence"/>
</dbReference>
<dbReference type="PANTHER" id="PTHR33710">
    <property type="entry name" value="BNAC02G09200D PROTEIN"/>
    <property type="match status" value="1"/>
</dbReference>
<sequence length="290" mass="34051">MAFVSYIYGVCDSYGRRSLWADLIHCAHHFKLSPSVMLGDFNVTRFGHEHSSSNRVTKAMNEFNNMIRTAKMEDLRTSGRKLTWNNMRKGRATIAKKLDRAMGNWQWFNILGDSFAHSHNPGISDHSPISIQLMQSPWPSGRSFKFLNFWADHCNFIQVVKQEWEKTYPGPPLVVIHLKLKNLKGRLKSLSSRPDTLASNLRHKNRIQDQLDARLKDEELKREEIMLRQQLMQANKDEEGFFKQKSRIQWLKEGDVNTAYFHRMVKVRQSRNHIVRIKNEEGIWLDSDRI</sequence>
<dbReference type="InParanoid" id="A0A1Q3CSG2"/>
<keyword evidence="2" id="KW-1185">Reference proteome</keyword>
<comment type="caution">
    <text evidence="1">The sequence shown here is derived from an EMBL/GenBank/DDBJ whole genome shotgun (WGS) entry which is preliminary data.</text>
</comment>
<proteinExistence type="predicted"/>
<dbReference type="SUPFAM" id="SSF56219">
    <property type="entry name" value="DNase I-like"/>
    <property type="match status" value="1"/>
</dbReference>
<organism evidence="1 2">
    <name type="scientific">Cephalotus follicularis</name>
    <name type="common">Albany pitcher plant</name>
    <dbReference type="NCBI Taxonomy" id="3775"/>
    <lineage>
        <taxon>Eukaryota</taxon>
        <taxon>Viridiplantae</taxon>
        <taxon>Streptophyta</taxon>
        <taxon>Embryophyta</taxon>
        <taxon>Tracheophyta</taxon>
        <taxon>Spermatophyta</taxon>
        <taxon>Magnoliopsida</taxon>
        <taxon>eudicotyledons</taxon>
        <taxon>Gunneridae</taxon>
        <taxon>Pentapetalae</taxon>
        <taxon>rosids</taxon>
        <taxon>fabids</taxon>
        <taxon>Oxalidales</taxon>
        <taxon>Cephalotaceae</taxon>
        <taxon>Cephalotus</taxon>
    </lineage>
</organism>
<evidence type="ECO:0000313" key="2">
    <source>
        <dbReference type="Proteomes" id="UP000187406"/>
    </source>
</evidence>
<evidence type="ECO:0008006" key="3">
    <source>
        <dbReference type="Google" id="ProtNLM"/>
    </source>
</evidence>
<accession>A0A1Q3CSG2</accession>
<dbReference type="OrthoDB" id="1932741at2759"/>
<evidence type="ECO:0000313" key="1">
    <source>
        <dbReference type="EMBL" id="GAV83003.1"/>
    </source>
</evidence>
<dbReference type="EMBL" id="BDDD01002772">
    <property type="protein sequence ID" value="GAV83003.1"/>
    <property type="molecule type" value="Genomic_DNA"/>
</dbReference>
<dbReference type="InterPro" id="IPR036691">
    <property type="entry name" value="Endo/exonu/phosph_ase_sf"/>
</dbReference>